<dbReference type="EMBL" id="UFUW01000001">
    <property type="protein sequence ID" value="SUX25585.1"/>
    <property type="molecule type" value="Genomic_DNA"/>
</dbReference>
<name>A0A381EF02_9GAMM</name>
<feature type="binding site" evidence="4">
    <location>
        <position position="124"/>
    </location>
    <ligand>
        <name>a divalent metal cation</name>
        <dbReference type="ChEBI" id="CHEBI:60240"/>
        <label>2</label>
    </ligand>
</feature>
<evidence type="ECO:0000256" key="1">
    <source>
        <dbReference type="ARBA" id="ARBA00009275"/>
    </source>
</evidence>
<dbReference type="RefSeq" id="WP_115612575.1">
    <property type="nucleotide sequence ID" value="NZ_UFUW01000001.1"/>
</dbReference>
<comment type="similarity">
    <text evidence="1">Belongs to the metallo-dependent hydrolases superfamily. TatD-type hydrolase family.</text>
</comment>
<feature type="binding site" evidence="4">
    <location>
        <position position="8"/>
    </location>
    <ligand>
        <name>a divalent metal cation</name>
        <dbReference type="ChEBI" id="CHEBI:60240"/>
        <label>1</label>
    </ligand>
</feature>
<dbReference type="InterPro" id="IPR032466">
    <property type="entry name" value="Metal_Hydrolase"/>
</dbReference>
<protein>
    <submittedName>
        <fullName evidence="5">Uncharacterized deoxyribonuclease YjjV</fullName>
        <ecNumber evidence="5">3.1.21.-</ecNumber>
    </submittedName>
</protein>
<feature type="binding site" evidence="4">
    <location>
        <position position="147"/>
    </location>
    <ligand>
        <name>a divalent metal cation</name>
        <dbReference type="ChEBI" id="CHEBI:60240"/>
        <label>2</label>
    </ligand>
</feature>
<feature type="binding site" evidence="4">
    <location>
        <position position="10"/>
    </location>
    <ligand>
        <name>a divalent metal cation</name>
        <dbReference type="ChEBI" id="CHEBI:60240"/>
        <label>1</label>
    </ligand>
</feature>
<dbReference type="GO" id="GO:0005829">
    <property type="term" value="C:cytosol"/>
    <property type="evidence" value="ECO:0007669"/>
    <property type="project" value="TreeGrafter"/>
</dbReference>
<dbReference type="AlphaFoldDB" id="A0A381EF02"/>
<dbReference type="CDD" id="cd01310">
    <property type="entry name" value="TatD_DNAse"/>
    <property type="match status" value="1"/>
</dbReference>
<organism evidence="5 6">
    <name type="scientific">Cardiobacterium valvarum</name>
    <dbReference type="NCBI Taxonomy" id="194702"/>
    <lineage>
        <taxon>Bacteria</taxon>
        <taxon>Pseudomonadati</taxon>
        <taxon>Pseudomonadota</taxon>
        <taxon>Gammaproteobacteria</taxon>
        <taxon>Cardiobacteriales</taxon>
        <taxon>Cardiobacteriaceae</taxon>
        <taxon>Cardiobacterium</taxon>
    </lineage>
</organism>
<evidence type="ECO:0000313" key="6">
    <source>
        <dbReference type="Proteomes" id="UP000254572"/>
    </source>
</evidence>
<sequence>MPAFTDSHCHLDWFPDPAATVQEAQAAGVGRIVIAATTRARWADVARAAALPGVYAAYGLHPLYQDEHSDDDLHALETQIHNHPTVAIGECGLDFLSGDSAAQRATFAAQIDIARRHHLPLLLHARKSLDAVLHQLKRAHYARFVIHSFTGSDAQLAQIFALGGYIGIGGTSTYPRAARLQRQLAAVPADRYLLETDAPDQPLCGYQGEANHPARTALVAANLARLRGEPLDRISRQSEANCDAFFAW</sequence>
<dbReference type="Proteomes" id="UP000254572">
    <property type="component" value="Unassembled WGS sequence"/>
</dbReference>
<keyword evidence="3 5" id="KW-0378">Hydrolase</keyword>
<accession>A0A381EF02</accession>
<keyword evidence="2 4" id="KW-0479">Metal-binding</keyword>
<dbReference type="SUPFAM" id="SSF51556">
    <property type="entry name" value="Metallo-dependent hydrolases"/>
    <property type="match status" value="1"/>
</dbReference>
<dbReference type="PIRSF" id="PIRSF005902">
    <property type="entry name" value="DNase_TatD"/>
    <property type="match status" value="1"/>
</dbReference>
<feature type="binding site" evidence="4">
    <location>
        <position position="90"/>
    </location>
    <ligand>
        <name>a divalent metal cation</name>
        <dbReference type="ChEBI" id="CHEBI:60240"/>
        <label>1</label>
    </ligand>
</feature>
<dbReference type="InterPro" id="IPR001130">
    <property type="entry name" value="TatD-like"/>
</dbReference>
<dbReference type="Gene3D" id="3.20.20.140">
    <property type="entry name" value="Metal-dependent hydrolases"/>
    <property type="match status" value="1"/>
</dbReference>
<dbReference type="PANTHER" id="PTHR46124">
    <property type="entry name" value="D-AMINOACYL-TRNA DEACYLASE"/>
    <property type="match status" value="1"/>
</dbReference>
<dbReference type="Pfam" id="PF01026">
    <property type="entry name" value="TatD_DNase"/>
    <property type="match status" value="1"/>
</dbReference>
<gene>
    <name evidence="5" type="primary">yjjV</name>
    <name evidence="5" type="ORF">NCTC13294_02507</name>
</gene>
<dbReference type="EC" id="3.1.21.-" evidence="5"/>
<dbReference type="GO" id="GO:0016788">
    <property type="term" value="F:hydrolase activity, acting on ester bonds"/>
    <property type="evidence" value="ECO:0007669"/>
    <property type="project" value="InterPro"/>
</dbReference>
<evidence type="ECO:0000313" key="5">
    <source>
        <dbReference type="EMBL" id="SUX25585.1"/>
    </source>
</evidence>
<dbReference type="GO" id="GO:0046872">
    <property type="term" value="F:metal ion binding"/>
    <property type="evidence" value="ECO:0007669"/>
    <property type="project" value="UniProtKB-KW"/>
</dbReference>
<feature type="binding site" evidence="4">
    <location>
        <position position="197"/>
    </location>
    <ligand>
        <name>a divalent metal cation</name>
        <dbReference type="ChEBI" id="CHEBI:60240"/>
        <label>1</label>
    </ligand>
</feature>
<dbReference type="OrthoDB" id="9810005at2"/>
<reference evidence="5 6" key="1">
    <citation type="submission" date="2018-06" db="EMBL/GenBank/DDBJ databases">
        <authorList>
            <consortium name="Pathogen Informatics"/>
            <person name="Doyle S."/>
        </authorList>
    </citation>
    <scope>NUCLEOTIDE SEQUENCE [LARGE SCALE GENOMIC DNA]</scope>
    <source>
        <strain evidence="5 6">NCTC13294</strain>
    </source>
</reference>
<dbReference type="PANTHER" id="PTHR46124:SF3">
    <property type="entry name" value="HYDROLASE"/>
    <property type="match status" value="1"/>
</dbReference>
<evidence type="ECO:0000256" key="3">
    <source>
        <dbReference type="ARBA" id="ARBA00022801"/>
    </source>
</evidence>
<keyword evidence="6" id="KW-1185">Reference proteome</keyword>
<evidence type="ECO:0000256" key="4">
    <source>
        <dbReference type="PIRSR" id="PIRSR005902-1"/>
    </source>
</evidence>
<proteinExistence type="inferred from homology"/>
<evidence type="ECO:0000256" key="2">
    <source>
        <dbReference type="ARBA" id="ARBA00022723"/>
    </source>
</evidence>
<dbReference type="FunFam" id="3.20.20.140:FF:000005">
    <property type="entry name" value="TatD family hydrolase"/>
    <property type="match status" value="1"/>
</dbReference>